<evidence type="ECO:0000313" key="6">
    <source>
        <dbReference type="Proteomes" id="UP001549204"/>
    </source>
</evidence>
<dbReference type="Proteomes" id="UP001549204">
    <property type="component" value="Unassembled WGS sequence"/>
</dbReference>
<reference evidence="5 6" key="1">
    <citation type="submission" date="2024-06" db="EMBL/GenBank/DDBJ databases">
        <title>Genomic Encyclopedia of Type Strains, Phase IV (KMG-IV): sequencing the most valuable type-strain genomes for metagenomic binning, comparative biology and taxonomic classification.</title>
        <authorList>
            <person name="Goeker M."/>
        </authorList>
    </citation>
    <scope>NUCLEOTIDE SEQUENCE [LARGE SCALE GENOMIC DNA]</scope>
    <source>
        <strain evidence="5 6">DSM 100022</strain>
    </source>
</reference>
<keyword evidence="2" id="KW-0789">Thiol protease inhibitor</keyword>
<evidence type="ECO:0000313" key="5">
    <source>
        <dbReference type="EMBL" id="MET3582685.1"/>
    </source>
</evidence>
<dbReference type="InterPro" id="IPR052345">
    <property type="entry name" value="Rad_response_metalloprotease"/>
</dbReference>
<dbReference type="Pfam" id="PF06114">
    <property type="entry name" value="Peptidase_M78"/>
    <property type="match status" value="1"/>
</dbReference>
<protein>
    <submittedName>
        <fullName evidence="5">Zn-dependent peptidase ImmA (M78 family)</fullName>
    </submittedName>
</protein>
<evidence type="ECO:0000256" key="2">
    <source>
        <dbReference type="ARBA" id="ARBA00022704"/>
    </source>
</evidence>
<accession>A0ABV2GWL5</accession>
<evidence type="ECO:0000256" key="1">
    <source>
        <dbReference type="ARBA" id="ARBA00022690"/>
    </source>
</evidence>
<feature type="domain" description="Proteinase inhibitor I42 chagasin" evidence="4">
    <location>
        <begin position="235"/>
        <end position="314"/>
    </location>
</feature>
<comment type="caution">
    <text evidence="5">The sequence shown here is derived from an EMBL/GenBank/DDBJ whole genome shotgun (WGS) entry which is preliminary data.</text>
</comment>
<feature type="domain" description="IrrE N-terminal-like" evidence="3">
    <location>
        <begin position="70"/>
        <end position="137"/>
    </location>
</feature>
<keyword evidence="1" id="KW-0646">Protease inhibitor</keyword>
<dbReference type="Gene3D" id="1.10.10.2910">
    <property type="match status" value="1"/>
</dbReference>
<organism evidence="5 6">
    <name type="scientific">Mesorhizobium robiniae</name>
    <dbReference type="NCBI Taxonomy" id="559315"/>
    <lineage>
        <taxon>Bacteria</taxon>
        <taxon>Pseudomonadati</taxon>
        <taxon>Pseudomonadota</taxon>
        <taxon>Alphaproteobacteria</taxon>
        <taxon>Hyphomicrobiales</taxon>
        <taxon>Phyllobacteriaceae</taxon>
        <taxon>Mesorhizobium</taxon>
    </lineage>
</organism>
<name>A0ABV2GWL5_9HYPH</name>
<dbReference type="SUPFAM" id="SSF141066">
    <property type="entry name" value="ICP-like"/>
    <property type="match status" value="1"/>
</dbReference>
<dbReference type="RefSeq" id="WP_263805057.1">
    <property type="nucleotide sequence ID" value="NZ_JBEPMC010000013.1"/>
</dbReference>
<gene>
    <name evidence="5" type="ORF">ABID19_005747</name>
</gene>
<dbReference type="InterPro" id="IPR010359">
    <property type="entry name" value="IrrE_HExxH"/>
</dbReference>
<dbReference type="InterPro" id="IPR036331">
    <property type="entry name" value="Chagasin-like_sf"/>
</dbReference>
<evidence type="ECO:0000259" key="4">
    <source>
        <dbReference type="Pfam" id="PF09394"/>
    </source>
</evidence>
<dbReference type="Gene3D" id="2.60.40.2020">
    <property type="match status" value="1"/>
</dbReference>
<proteinExistence type="predicted"/>
<dbReference type="EMBL" id="JBEPMC010000013">
    <property type="protein sequence ID" value="MET3582685.1"/>
    <property type="molecule type" value="Genomic_DNA"/>
</dbReference>
<keyword evidence="6" id="KW-1185">Reference proteome</keyword>
<dbReference type="Pfam" id="PF09394">
    <property type="entry name" value="Inhibitor_I42"/>
    <property type="match status" value="1"/>
</dbReference>
<dbReference type="PANTHER" id="PTHR43236:SF1">
    <property type="entry name" value="BLL7220 PROTEIN"/>
    <property type="match status" value="1"/>
</dbReference>
<sequence>MTAIENAIRKAMAAAGRLQNDLAIRDRIERANGALNGQIDVFGVMAHLNLPLIFRPLEGLLGAFMSEPVPGVLVTTKRPLSVQRFTAAHELGHFYLKHRPSLDDDSILRRSPFAASRNTNLQEVEADAFAASFLLPQWLALFHCKRHGWTKPDLPHPRIVYQLSLRAGTSYSATCWTLARYNLISRLDAKRLADIEPKKIKKGILGEVEPAAYYGDVWELSEADRGEVLHGGPDDLFVMRLEENAGAGYLWRVDELTPDAFAVREDVREVTGEENAGGPVVRRIVAQSVRQQQGTIRMTEARPWQPGSVINDYTLDVDLNGPEVAGWSRAERRFRLEAA</sequence>
<dbReference type="PANTHER" id="PTHR43236">
    <property type="entry name" value="ANTITOXIN HIGA1"/>
    <property type="match status" value="1"/>
</dbReference>
<evidence type="ECO:0000259" key="3">
    <source>
        <dbReference type="Pfam" id="PF06114"/>
    </source>
</evidence>
<dbReference type="InterPro" id="IPR018990">
    <property type="entry name" value="Prot_inh_I42_chagasin"/>
</dbReference>